<dbReference type="EMBL" id="HBUE01294111">
    <property type="protein sequence ID" value="CAG6575437.1"/>
    <property type="molecule type" value="Transcribed_RNA"/>
</dbReference>
<organism evidence="2">
    <name type="scientific">Culex pipiens</name>
    <name type="common">House mosquito</name>
    <dbReference type="NCBI Taxonomy" id="7175"/>
    <lineage>
        <taxon>Eukaryota</taxon>
        <taxon>Metazoa</taxon>
        <taxon>Ecdysozoa</taxon>
        <taxon>Arthropoda</taxon>
        <taxon>Hexapoda</taxon>
        <taxon>Insecta</taxon>
        <taxon>Pterygota</taxon>
        <taxon>Neoptera</taxon>
        <taxon>Endopterygota</taxon>
        <taxon>Diptera</taxon>
        <taxon>Nematocera</taxon>
        <taxon>Culicoidea</taxon>
        <taxon>Culicidae</taxon>
        <taxon>Culicinae</taxon>
        <taxon>Culicini</taxon>
        <taxon>Culex</taxon>
        <taxon>Culex</taxon>
    </lineage>
</organism>
<accession>A0A8D8NRY5</accession>
<dbReference type="AlphaFoldDB" id="A0A8D8NRY5"/>
<feature type="compositionally biased region" description="Polar residues" evidence="1">
    <location>
        <begin position="24"/>
        <end position="35"/>
    </location>
</feature>
<evidence type="ECO:0000313" key="2">
    <source>
        <dbReference type="EMBL" id="CAG6575437.1"/>
    </source>
</evidence>
<name>A0A8D8NRY5_CULPI</name>
<protein>
    <submittedName>
        <fullName evidence="2">(northern house mosquito) hypothetical protein</fullName>
    </submittedName>
</protein>
<dbReference type="EMBL" id="HBUE01188307">
    <property type="protein sequence ID" value="CAG6523762.1"/>
    <property type="molecule type" value="Transcribed_RNA"/>
</dbReference>
<reference evidence="2" key="1">
    <citation type="submission" date="2021-05" db="EMBL/GenBank/DDBJ databases">
        <authorList>
            <person name="Alioto T."/>
            <person name="Alioto T."/>
            <person name="Gomez Garrido J."/>
        </authorList>
    </citation>
    <scope>NUCLEOTIDE SEQUENCE</scope>
</reference>
<evidence type="ECO:0000256" key="1">
    <source>
        <dbReference type="SAM" id="MobiDB-lite"/>
    </source>
</evidence>
<feature type="region of interest" description="Disordered" evidence="1">
    <location>
        <begin position="1"/>
        <end position="63"/>
    </location>
</feature>
<sequence>MCRNDHQQVHGPHYGELPRKYNTRRNSTPKQSNTVSHRRRPSSPRLQLHRQHQRHRLDQNERSLQVEFNHVPRLSVDQSNPHADRYEHNTSDWSNKLRVHPGPSHVQLGLSADTPASHSGLSTLYEGSRLAHHLYIPNRSTLLDGYQSR</sequence>
<proteinExistence type="predicted"/>
<feature type="compositionally biased region" description="Basic residues" evidence="1">
    <location>
        <begin position="36"/>
        <end position="55"/>
    </location>
</feature>